<dbReference type="GO" id="GO:0006508">
    <property type="term" value="P:proteolysis"/>
    <property type="evidence" value="ECO:0007669"/>
    <property type="project" value="UniProtKB-KW"/>
</dbReference>
<comment type="caution">
    <text evidence="2">The sequence shown here is derived from an EMBL/GenBank/DDBJ whole genome shotgun (WGS) entry which is preliminary data.</text>
</comment>
<accession>A0A4R6DS53</accession>
<dbReference type="CDD" id="cd05483">
    <property type="entry name" value="retropepsin_like_bacteria"/>
    <property type="match status" value="1"/>
</dbReference>
<dbReference type="RefSeq" id="WP_133593879.1">
    <property type="nucleotide sequence ID" value="NZ_SNVV01000017.1"/>
</dbReference>
<keyword evidence="1" id="KW-0472">Membrane</keyword>
<dbReference type="SUPFAM" id="SSF50630">
    <property type="entry name" value="Acid proteases"/>
    <property type="match status" value="1"/>
</dbReference>
<gene>
    <name evidence="2" type="ORF">C7389_11736</name>
</gene>
<dbReference type="Pfam" id="PF13975">
    <property type="entry name" value="gag-asp_proteas"/>
    <property type="match status" value="1"/>
</dbReference>
<keyword evidence="1" id="KW-0812">Transmembrane</keyword>
<dbReference type="AlphaFoldDB" id="A0A4R6DS53"/>
<dbReference type="InterPro" id="IPR011969">
    <property type="entry name" value="Clan_AA_Asp_peptidase_C"/>
</dbReference>
<protein>
    <submittedName>
        <fullName evidence="2">Aspartyl protease family protein</fullName>
    </submittedName>
</protein>
<keyword evidence="2" id="KW-0378">Hydrolase</keyword>
<name>A0A4R6DS53_9RHOO</name>
<keyword evidence="1" id="KW-1133">Transmembrane helix</keyword>
<evidence type="ECO:0000313" key="2">
    <source>
        <dbReference type="EMBL" id="TDN47920.1"/>
    </source>
</evidence>
<dbReference type="EMBL" id="SNVV01000017">
    <property type="protein sequence ID" value="TDN47920.1"/>
    <property type="molecule type" value="Genomic_DNA"/>
</dbReference>
<dbReference type="InterPro" id="IPR001969">
    <property type="entry name" value="Aspartic_peptidase_AS"/>
</dbReference>
<dbReference type="OrthoDB" id="185963at2"/>
<keyword evidence="2" id="KW-0645">Protease</keyword>
<dbReference type="PROSITE" id="PS00141">
    <property type="entry name" value="ASP_PROTEASE"/>
    <property type="match status" value="1"/>
</dbReference>
<reference evidence="2 3" key="1">
    <citation type="submission" date="2019-03" db="EMBL/GenBank/DDBJ databases">
        <title>Genomic Encyclopedia of Type Strains, Phase IV (KMG-IV): sequencing the most valuable type-strain genomes for metagenomic binning, comparative biology and taxonomic classification.</title>
        <authorList>
            <person name="Goeker M."/>
        </authorList>
    </citation>
    <scope>NUCLEOTIDE SEQUENCE [LARGE SCALE GENOMIC DNA]</scope>
    <source>
        <strain evidence="2 3">DSM 12121</strain>
    </source>
</reference>
<dbReference type="Proteomes" id="UP000295129">
    <property type="component" value="Unassembled WGS sequence"/>
</dbReference>
<organism evidence="2 3">
    <name type="scientific">Azoarcus indigens</name>
    <dbReference type="NCBI Taxonomy" id="29545"/>
    <lineage>
        <taxon>Bacteria</taxon>
        <taxon>Pseudomonadati</taxon>
        <taxon>Pseudomonadota</taxon>
        <taxon>Betaproteobacteria</taxon>
        <taxon>Rhodocyclales</taxon>
        <taxon>Zoogloeaceae</taxon>
        <taxon>Azoarcus</taxon>
    </lineage>
</organism>
<evidence type="ECO:0000256" key="1">
    <source>
        <dbReference type="SAM" id="Phobius"/>
    </source>
</evidence>
<dbReference type="GO" id="GO:0004190">
    <property type="term" value="F:aspartic-type endopeptidase activity"/>
    <property type="evidence" value="ECO:0007669"/>
    <property type="project" value="InterPro"/>
</dbReference>
<dbReference type="InterPro" id="IPR021109">
    <property type="entry name" value="Peptidase_aspartic_dom_sf"/>
</dbReference>
<sequence>MSASEHTTRRAGRIMSWLAALALLGLLWLYFENALQKRDNPNHGLVAQPGGSGELTLRRNRMGHYVAPGTINGQPVTFLLDTGATLVSVPAHLGAELGLKPGGTAQVMTANGGVTVRTTRIAELGFGPFLAQDVRAHLNPGMKDDQVLLGMSVLGNLEFTQRGDTLVLRAPGL</sequence>
<dbReference type="NCBIfam" id="TIGR02281">
    <property type="entry name" value="clan_AA_DTGA"/>
    <property type="match status" value="1"/>
</dbReference>
<proteinExistence type="predicted"/>
<feature type="transmembrane region" description="Helical" evidence="1">
    <location>
        <begin position="12"/>
        <end position="31"/>
    </location>
</feature>
<keyword evidence="3" id="KW-1185">Reference proteome</keyword>
<dbReference type="InterPro" id="IPR034122">
    <property type="entry name" value="Retropepsin-like_bacterial"/>
</dbReference>
<dbReference type="Gene3D" id="2.40.70.10">
    <property type="entry name" value="Acid Proteases"/>
    <property type="match status" value="1"/>
</dbReference>
<evidence type="ECO:0000313" key="3">
    <source>
        <dbReference type="Proteomes" id="UP000295129"/>
    </source>
</evidence>